<comment type="similarity">
    <text evidence="1">Belongs to the dTDP-4-dehydrorhamnose 3,5-epimerase family.</text>
</comment>
<reference evidence="4" key="1">
    <citation type="journal article" date="2019" name="Int. J. Syst. Evol. Microbiol.">
        <title>The Global Catalogue of Microorganisms (GCM) 10K type strain sequencing project: providing services to taxonomists for standard genome sequencing and annotation.</title>
        <authorList>
            <consortium name="The Broad Institute Genomics Platform"/>
            <consortium name="The Broad Institute Genome Sequencing Center for Infectious Disease"/>
            <person name="Wu L."/>
            <person name="Ma J."/>
        </authorList>
    </citation>
    <scope>NUCLEOTIDE SEQUENCE [LARGE SCALE GENOMIC DNA]</scope>
    <source>
        <strain evidence="4">CGMCC 4.7177</strain>
    </source>
</reference>
<protein>
    <submittedName>
        <fullName evidence="3">dTDP-4-dehydrorhamnose 3,5-epimerase family protein</fullName>
    </submittedName>
</protein>
<dbReference type="InterPro" id="IPR000888">
    <property type="entry name" value="RmlC-like"/>
</dbReference>
<proteinExistence type="inferred from homology"/>
<sequence>MRELGIEGAWLYTPRIHHDERGSALEWFSGREFARDVGHHLPVAQANCPVTRRGGVRGIHYADVPPGQAKYLTCVSGALLDVIVDVRVGSPSYGRWVAVRLDDHERQAVYLAEGLGHAFMALTEEATAVYLCSTPYTPDREHGIHPLDPDIGIRWPEDVTPVLSARDAAAPSLAEAERLGRLPSYAACRSYAERLRGSAHPAGDPAVR</sequence>
<evidence type="ECO:0000256" key="2">
    <source>
        <dbReference type="ARBA" id="ARBA00023235"/>
    </source>
</evidence>
<keyword evidence="2" id="KW-0413">Isomerase</keyword>
<dbReference type="Proteomes" id="UP001595839">
    <property type="component" value="Unassembled WGS sequence"/>
</dbReference>
<evidence type="ECO:0000256" key="1">
    <source>
        <dbReference type="ARBA" id="ARBA00010154"/>
    </source>
</evidence>
<comment type="caution">
    <text evidence="3">The sequence shown here is derived from an EMBL/GenBank/DDBJ whole genome shotgun (WGS) entry which is preliminary data.</text>
</comment>
<evidence type="ECO:0000313" key="4">
    <source>
        <dbReference type="Proteomes" id="UP001595839"/>
    </source>
</evidence>
<accession>A0ABV9ADN8</accession>
<dbReference type="InterPro" id="IPR014710">
    <property type="entry name" value="RmlC-like_jellyroll"/>
</dbReference>
<dbReference type="PANTHER" id="PTHR21047:SF2">
    <property type="entry name" value="THYMIDINE DIPHOSPHO-4-KETO-RHAMNOSE 3,5-EPIMERASE"/>
    <property type="match status" value="1"/>
</dbReference>
<name>A0ABV9ADN8_9ACTN</name>
<evidence type="ECO:0000313" key="3">
    <source>
        <dbReference type="EMBL" id="MFC4497965.1"/>
    </source>
</evidence>
<dbReference type="Gene3D" id="2.60.120.10">
    <property type="entry name" value="Jelly Rolls"/>
    <property type="match status" value="1"/>
</dbReference>
<dbReference type="SUPFAM" id="SSF51182">
    <property type="entry name" value="RmlC-like cupins"/>
    <property type="match status" value="1"/>
</dbReference>
<dbReference type="RefSeq" id="WP_381165935.1">
    <property type="nucleotide sequence ID" value="NZ_JBHSFK010000001.1"/>
</dbReference>
<dbReference type="InterPro" id="IPR011051">
    <property type="entry name" value="RmlC_Cupin_sf"/>
</dbReference>
<dbReference type="Pfam" id="PF00908">
    <property type="entry name" value="dTDP_sugar_isom"/>
    <property type="match status" value="1"/>
</dbReference>
<dbReference type="PANTHER" id="PTHR21047">
    <property type="entry name" value="DTDP-6-DEOXY-D-GLUCOSE-3,5 EPIMERASE"/>
    <property type="match status" value="1"/>
</dbReference>
<keyword evidence="4" id="KW-1185">Reference proteome</keyword>
<gene>
    <name evidence="3" type="ORF">ACFPIH_00290</name>
</gene>
<organism evidence="3 4">
    <name type="scientific">Streptomyces vulcanius</name>
    <dbReference type="NCBI Taxonomy" id="1441876"/>
    <lineage>
        <taxon>Bacteria</taxon>
        <taxon>Bacillati</taxon>
        <taxon>Actinomycetota</taxon>
        <taxon>Actinomycetes</taxon>
        <taxon>Kitasatosporales</taxon>
        <taxon>Streptomycetaceae</taxon>
        <taxon>Streptomyces</taxon>
    </lineage>
</organism>
<dbReference type="EMBL" id="JBHSFK010000001">
    <property type="protein sequence ID" value="MFC4497965.1"/>
    <property type="molecule type" value="Genomic_DNA"/>
</dbReference>
<dbReference type="CDD" id="cd00438">
    <property type="entry name" value="cupin_RmlC"/>
    <property type="match status" value="1"/>
</dbReference>